<name>A0AAD3CDC7_9STRA</name>
<dbReference type="Proteomes" id="UP001054902">
    <property type="component" value="Unassembled WGS sequence"/>
</dbReference>
<protein>
    <submittedName>
        <fullName evidence="2">Uncharacterized protein</fullName>
    </submittedName>
</protein>
<proteinExistence type="predicted"/>
<gene>
    <name evidence="2" type="ORF">CTEN210_00521</name>
</gene>
<keyword evidence="1" id="KW-0732">Signal</keyword>
<accession>A0AAD3CDC7</accession>
<organism evidence="2 3">
    <name type="scientific">Chaetoceros tenuissimus</name>
    <dbReference type="NCBI Taxonomy" id="426638"/>
    <lineage>
        <taxon>Eukaryota</taxon>
        <taxon>Sar</taxon>
        <taxon>Stramenopiles</taxon>
        <taxon>Ochrophyta</taxon>
        <taxon>Bacillariophyta</taxon>
        <taxon>Coscinodiscophyceae</taxon>
        <taxon>Chaetocerotophycidae</taxon>
        <taxon>Chaetocerotales</taxon>
        <taxon>Chaetocerotaceae</taxon>
        <taxon>Chaetoceros</taxon>
    </lineage>
</organism>
<dbReference type="PANTHER" id="PTHR34801">
    <property type="entry name" value="EXPRESSED PROTEIN"/>
    <property type="match status" value="1"/>
</dbReference>
<reference evidence="2 3" key="1">
    <citation type="journal article" date="2021" name="Sci. Rep.">
        <title>The genome of the diatom Chaetoceros tenuissimus carries an ancient integrated fragment of an extant virus.</title>
        <authorList>
            <person name="Hongo Y."/>
            <person name="Kimura K."/>
            <person name="Takaki Y."/>
            <person name="Yoshida Y."/>
            <person name="Baba S."/>
            <person name="Kobayashi G."/>
            <person name="Nagasaki K."/>
            <person name="Hano T."/>
            <person name="Tomaru Y."/>
        </authorList>
    </citation>
    <scope>NUCLEOTIDE SEQUENCE [LARGE SCALE GENOMIC DNA]</scope>
    <source>
        <strain evidence="2 3">NIES-3715</strain>
    </source>
</reference>
<feature type="chain" id="PRO_5042113091" evidence="1">
    <location>
        <begin position="26"/>
        <end position="259"/>
    </location>
</feature>
<evidence type="ECO:0000313" key="2">
    <source>
        <dbReference type="EMBL" id="GFH44047.1"/>
    </source>
</evidence>
<dbReference type="Pfam" id="PF07386">
    <property type="entry name" value="DUF1499"/>
    <property type="match status" value="1"/>
</dbReference>
<dbReference type="AlphaFoldDB" id="A0AAD3CDC7"/>
<dbReference type="EMBL" id="BLLK01000019">
    <property type="protein sequence ID" value="GFH44047.1"/>
    <property type="molecule type" value="Genomic_DNA"/>
</dbReference>
<evidence type="ECO:0000313" key="3">
    <source>
        <dbReference type="Proteomes" id="UP001054902"/>
    </source>
</evidence>
<dbReference type="InterPro" id="IPR010865">
    <property type="entry name" value="DUF1499"/>
</dbReference>
<feature type="signal peptide" evidence="1">
    <location>
        <begin position="1"/>
        <end position="25"/>
    </location>
</feature>
<comment type="caution">
    <text evidence="2">The sequence shown here is derived from an EMBL/GenBank/DDBJ whole genome shotgun (WGS) entry which is preliminary data.</text>
</comment>
<dbReference type="PANTHER" id="PTHR34801:SF6">
    <property type="entry name" value="SLL1620 PROTEIN"/>
    <property type="match status" value="1"/>
</dbReference>
<keyword evidence="3" id="KW-1185">Reference proteome</keyword>
<sequence length="259" mass="28115">MKPRITSLCLPLISVLLTSSEEALAFNANAPNTKRVTRANFQHQLIGGIAAAIVTSSTIFPDPSQAVEYAQNTPTEKAATSAGRRGCKTVTTPSNTIVTCTGDILEYAQNPDGRLSKVSATENGVSTSSVKNPSRYSPPWSYLTETSDSRVAWNSLVKTVNKIPGAEIVKLTDSYLHATVPTEFPAGDGSSNYLDDLEFVLKPDDNLVLYRSASRTSNFVYPLTQPVSDRNTNLKRLDRIRNSLGWGLMGQQQTGSNRI</sequence>
<evidence type="ECO:0000256" key="1">
    <source>
        <dbReference type="SAM" id="SignalP"/>
    </source>
</evidence>